<comment type="caution">
    <text evidence="2">The sequence shown here is derived from an EMBL/GenBank/DDBJ whole genome shotgun (WGS) entry which is preliminary data.</text>
</comment>
<gene>
    <name evidence="2" type="ORF">Tco_0748954</name>
</gene>
<dbReference type="EMBL" id="BQNB010010823">
    <property type="protein sequence ID" value="GJS82413.1"/>
    <property type="molecule type" value="Genomic_DNA"/>
</dbReference>
<accession>A0ABQ4Z029</accession>
<keyword evidence="3" id="KW-1185">Reference proteome</keyword>
<dbReference type="Proteomes" id="UP001151760">
    <property type="component" value="Unassembled WGS sequence"/>
</dbReference>
<organism evidence="2 3">
    <name type="scientific">Tanacetum coccineum</name>
    <dbReference type="NCBI Taxonomy" id="301880"/>
    <lineage>
        <taxon>Eukaryota</taxon>
        <taxon>Viridiplantae</taxon>
        <taxon>Streptophyta</taxon>
        <taxon>Embryophyta</taxon>
        <taxon>Tracheophyta</taxon>
        <taxon>Spermatophyta</taxon>
        <taxon>Magnoliopsida</taxon>
        <taxon>eudicotyledons</taxon>
        <taxon>Gunneridae</taxon>
        <taxon>Pentapetalae</taxon>
        <taxon>asterids</taxon>
        <taxon>campanulids</taxon>
        <taxon>Asterales</taxon>
        <taxon>Asteraceae</taxon>
        <taxon>Asteroideae</taxon>
        <taxon>Anthemideae</taxon>
        <taxon>Anthemidinae</taxon>
        <taxon>Tanacetum</taxon>
    </lineage>
</organism>
<sequence>MNNDPFFGIPIPENDSEASTSLDVIPTVVHTAAPNSEHVNKWTKDHPLDNIIGELERPVSTRLKLYEQALFCNGRELMNFDVLNVESFPRPDKVMVITLKWIYKIKLDEIGRILKNKARSVARGYRQEESLCQQRTGLWIRQSESWCISFKKALYGLKQALRAWYDLLSKFLLSQVFSKGTVDPHVQSEDKQRYFLGTLVSRGFSIALTASAVADHAGCQDNWKSTYGCITMDITRDQQIALDDALVAHANRLKIGKSYQITADVPEIYMQEFWATATVHHHSIRFKMNNKKHIMNLEYFIEMLQICPKLPYQQFKELPFEEAILTFLRELGHSGEIKVITDVNVNKLHQPWRSFVAVISKCLSGKSTGYDSLRLSQAQILWGMYHKKNTYYAYLMWEDFVYQVENKNVRRSNEMYYPRFTKVIVNFFMTKDSSIPRRNRVNWHFSRDDPMFTTIKVVSRHEDTQLYGAILPNELTNEAIKDSESYKEYYVIASGAEPPKTKASVKKKQNGSDKTNTPPTAKGKRLKTSEKAAKPAKKKQHVKTSKAKVLSIPSSSLQNPPNFGSLFGFDHRLKTLETDFSEFKQTNQFAVAVSLIPGIVDAYLANKMREAVKTAVQLQSDRLRDEAQAENEDFINKLDDNIKKIIKDQVKEQVKAQVSKILPKIKKTVNEQLEVDVLTRSSNESKTSHVVAANLSELELKKILIDKMESNKSIHRSDEQKNLYKALDKDKEPSAGSNRGSKRRRARKEPESTSAPKEKTSKTTGMSTKGSKSHHKSAGESAQAEEPMHTAKDLEEPAQQEFETGVTEDQPDEETSQLPDWF</sequence>
<protein>
    <submittedName>
        <fullName evidence="2">Retrovirus-related pol polyprotein from transposon TNT 1-94</fullName>
    </submittedName>
</protein>
<reference evidence="2" key="2">
    <citation type="submission" date="2022-01" db="EMBL/GenBank/DDBJ databases">
        <authorList>
            <person name="Yamashiro T."/>
            <person name="Shiraishi A."/>
            <person name="Satake H."/>
            <person name="Nakayama K."/>
        </authorList>
    </citation>
    <scope>NUCLEOTIDE SEQUENCE</scope>
</reference>
<reference evidence="2" key="1">
    <citation type="journal article" date="2022" name="Int. J. Mol. Sci.">
        <title>Draft Genome of Tanacetum Coccineum: Genomic Comparison of Closely Related Tanacetum-Family Plants.</title>
        <authorList>
            <person name="Yamashiro T."/>
            <person name="Shiraishi A."/>
            <person name="Nakayama K."/>
            <person name="Satake H."/>
        </authorList>
    </citation>
    <scope>NUCLEOTIDE SEQUENCE</scope>
</reference>
<proteinExistence type="predicted"/>
<feature type="compositionally biased region" description="Basic residues" evidence="1">
    <location>
        <begin position="534"/>
        <end position="546"/>
    </location>
</feature>
<feature type="region of interest" description="Disordered" evidence="1">
    <location>
        <begin position="724"/>
        <end position="822"/>
    </location>
</feature>
<feature type="region of interest" description="Disordered" evidence="1">
    <location>
        <begin position="500"/>
        <end position="554"/>
    </location>
</feature>
<feature type="compositionally biased region" description="Basic and acidic residues" evidence="1">
    <location>
        <begin position="748"/>
        <end position="761"/>
    </location>
</feature>
<evidence type="ECO:0000313" key="2">
    <source>
        <dbReference type="EMBL" id="GJS82413.1"/>
    </source>
</evidence>
<feature type="compositionally biased region" description="Basic and acidic residues" evidence="1">
    <location>
        <begin position="786"/>
        <end position="795"/>
    </location>
</feature>
<evidence type="ECO:0000313" key="3">
    <source>
        <dbReference type="Proteomes" id="UP001151760"/>
    </source>
</evidence>
<name>A0ABQ4Z029_9ASTR</name>
<feature type="compositionally biased region" description="Basic and acidic residues" evidence="1">
    <location>
        <begin position="724"/>
        <end position="733"/>
    </location>
</feature>
<evidence type="ECO:0000256" key="1">
    <source>
        <dbReference type="SAM" id="MobiDB-lite"/>
    </source>
</evidence>